<protein>
    <submittedName>
        <fullName evidence="2">Carbohydrate ABC transporter substrate-binding protein (CUT1 family)</fullName>
    </submittedName>
</protein>
<feature type="compositionally biased region" description="Low complexity" evidence="1">
    <location>
        <begin position="65"/>
        <end position="97"/>
    </location>
</feature>
<feature type="region of interest" description="Disordered" evidence="1">
    <location>
        <begin position="65"/>
        <end position="105"/>
    </location>
</feature>
<dbReference type="AlphaFoldDB" id="A0A3D9IJP6"/>
<accession>A0A3D9IJP6</accession>
<proteinExistence type="predicted"/>
<sequence>MHIVASGKGLHNESVDIACGIVSNKQIGGMAMRGRIGKRQYSKAIMLLLAAIMVLSACSGNNGGNEENAPASQSATATSEGSTEGSGESAGSEPSAEPMGKYDPPIEVTTVRNLSDVVENNVLGVLQGETLEDNRWSRLYEEQLGIKIKYDWVVKGNPTSDQYLQKLNVTLASGELPDFLPVSPIQLKQLAESDQLEDMTELYEKYATPLTKDILSQEGSGPFDAATLDGRLMAIPQVEPSIERSMFIWIRTDWLEKLGLQPPKTMADVLAISKAFAENDPDGNSKKDTFGLGMTKDVWGGANGLEGFMAGFKAYPNIWVEDAEGKLVYGSIQPEVKKALQALQDMMKGGQLDKEFGIKEGGKVAEDITAGKIGMEYGEQWNSIWPLQLNKNNDPNAQWRAFPLVSENGDLTKVPQKFSTTKFFAVRKGAKHPEAVIKLFNMHLEKNWGETAEFDTYYAPKEAESVWQLSPIQPAPPKKNVTAFREIDAARKAGDMSVLKGEAKTIQEKIELYNSGSEEGFAVWGWERIYGPEGSMGITDQYDKNNQFLIDKFVGAPTPTMVERKSTLEKMQNEVFIKIILGEPIEAFDKFADDWKKLGGEQMTQEVNEWYATTK</sequence>
<organism evidence="2 3">
    <name type="scientific">Cohnella lupini</name>
    <dbReference type="NCBI Taxonomy" id="1294267"/>
    <lineage>
        <taxon>Bacteria</taxon>
        <taxon>Bacillati</taxon>
        <taxon>Bacillota</taxon>
        <taxon>Bacilli</taxon>
        <taxon>Bacillales</taxon>
        <taxon>Paenibacillaceae</taxon>
        <taxon>Cohnella</taxon>
    </lineage>
</organism>
<dbReference type="SUPFAM" id="SSF53850">
    <property type="entry name" value="Periplasmic binding protein-like II"/>
    <property type="match status" value="1"/>
</dbReference>
<dbReference type="InterPro" id="IPR050490">
    <property type="entry name" value="Bact_solute-bd_prot1"/>
</dbReference>
<evidence type="ECO:0000256" key="1">
    <source>
        <dbReference type="SAM" id="MobiDB-lite"/>
    </source>
</evidence>
<dbReference type="PANTHER" id="PTHR43649:SF12">
    <property type="entry name" value="DIACETYLCHITOBIOSE BINDING PROTEIN DASA"/>
    <property type="match status" value="1"/>
</dbReference>
<dbReference type="PANTHER" id="PTHR43649">
    <property type="entry name" value="ARABINOSE-BINDING PROTEIN-RELATED"/>
    <property type="match status" value="1"/>
</dbReference>
<gene>
    <name evidence="2" type="ORF">DFP95_105296</name>
</gene>
<dbReference type="Gene3D" id="3.40.190.10">
    <property type="entry name" value="Periplasmic binding protein-like II"/>
    <property type="match status" value="2"/>
</dbReference>
<comment type="caution">
    <text evidence="2">The sequence shown here is derived from an EMBL/GenBank/DDBJ whole genome shotgun (WGS) entry which is preliminary data.</text>
</comment>
<keyword evidence="3" id="KW-1185">Reference proteome</keyword>
<evidence type="ECO:0000313" key="2">
    <source>
        <dbReference type="EMBL" id="RED61867.1"/>
    </source>
</evidence>
<reference evidence="2 3" key="1">
    <citation type="submission" date="2018-07" db="EMBL/GenBank/DDBJ databases">
        <title>Genomic Encyclopedia of Type Strains, Phase III (KMG-III): the genomes of soil and plant-associated and newly described type strains.</title>
        <authorList>
            <person name="Whitman W."/>
        </authorList>
    </citation>
    <scope>NUCLEOTIDE SEQUENCE [LARGE SCALE GENOMIC DNA]</scope>
    <source>
        <strain evidence="2 3">CECT 8236</strain>
    </source>
</reference>
<dbReference type="Proteomes" id="UP000256869">
    <property type="component" value="Unassembled WGS sequence"/>
</dbReference>
<name>A0A3D9IJP6_9BACL</name>
<dbReference type="EMBL" id="QRDY01000005">
    <property type="protein sequence ID" value="RED61867.1"/>
    <property type="molecule type" value="Genomic_DNA"/>
</dbReference>
<evidence type="ECO:0000313" key="3">
    <source>
        <dbReference type="Proteomes" id="UP000256869"/>
    </source>
</evidence>
<dbReference type="CDD" id="cd13580">
    <property type="entry name" value="PBP2_AlgQ_like_1"/>
    <property type="match status" value="1"/>
</dbReference>